<feature type="transmembrane region" description="Helical" evidence="1">
    <location>
        <begin position="7"/>
        <end position="27"/>
    </location>
</feature>
<reference evidence="3" key="1">
    <citation type="submission" date="2016-05" db="EMBL/GenBank/DDBJ databases">
        <authorList>
            <person name="Holder M.E."/>
            <person name="Ajami N.J."/>
            <person name="Petrosino J.F."/>
        </authorList>
    </citation>
    <scope>NUCLEOTIDE SEQUENCE [LARGE SCALE GENOMIC DNA]</scope>
    <source>
        <strain evidence="3">ATCC 700696</strain>
    </source>
</reference>
<sequence>MAKEISMLFMIILQFALGTAGLMELVWHLSGRDSTMNPYMSGISALVFYTLGIRSILMFVKRMNNN</sequence>
<accession>A0A223ASK6</accession>
<dbReference type="Proteomes" id="UP000214689">
    <property type="component" value="Chromosome"/>
</dbReference>
<dbReference type="AlphaFoldDB" id="A0A223ASK6"/>
<gene>
    <name evidence="2" type="ORF">AXF17_05515</name>
</gene>
<dbReference type="EMBL" id="CP016199">
    <property type="protein sequence ID" value="ASS37942.1"/>
    <property type="molecule type" value="Genomic_DNA"/>
</dbReference>
<keyword evidence="1" id="KW-0812">Transmembrane</keyword>
<keyword evidence="1" id="KW-0472">Membrane</keyword>
<proteinExistence type="predicted"/>
<evidence type="ECO:0008006" key="4">
    <source>
        <dbReference type="Google" id="ProtNLM"/>
    </source>
</evidence>
<evidence type="ECO:0000313" key="3">
    <source>
        <dbReference type="Proteomes" id="UP000214689"/>
    </source>
</evidence>
<protein>
    <recommendedName>
        <fullName evidence="4">Conjugal transfer protein</fullName>
    </recommendedName>
</protein>
<name>A0A223ASK6_9FIRM</name>
<feature type="transmembrane region" description="Helical" evidence="1">
    <location>
        <begin position="39"/>
        <end position="60"/>
    </location>
</feature>
<evidence type="ECO:0000256" key="1">
    <source>
        <dbReference type="SAM" id="Phobius"/>
    </source>
</evidence>
<organism evidence="2 3">
    <name type="scientific">Mogibacterium pumilum</name>
    <dbReference type="NCBI Taxonomy" id="86332"/>
    <lineage>
        <taxon>Bacteria</taxon>
        <taxon>Bacillati</taxon>
        <taxon>Bacillota</taxon>
        <taxon>Clostridia</taxon>
        <taxon>Peptostreptococcales</taxon>
        <taxon>Anaerovoracaceae</taxon>
        <taxon>Mogibacterium</taxon>
    </lineage>
</organism>
<dbReference type="OrthoDB" id="9929168at2"/>
<evidence type="ECO:0000313" key="2">
    <source>
        <dbReference type="EMBL" id="ASS37942.1"/>
    </source>
</evidence>
<dbReference type="RefSeq" id="WP_094234177.1">
    <property type="nucleotide sequence ID" value="NZ_CP016199.1"/>
</dbReference>
<keyword evidence="1" id="KW-1133">Transmembrane helix</keyword>
<keyword evidence="3" id="KW-1185">Reference proteome</keyword>